<gene>
    <name evidence="1" type="ORF">GCM10023336_13110</name>
</gene>
<comment type="caution">
    <text evidence="1">The sequence shown here is derived from an EMBL/GenBank/DDBJ whole genome shotgun (WGS) entry which is preliminary data.</text>
</comment>
<evidence type="ECO:0000313" key="2">
    <source>
        <dbReference type="Proteomes" id="UP001500124"/>
    </source>
</evidence>
<dbReference type="Proteomes" id="UP001500124">
    <property type="component" value="Unassembled WGS sequence"/>
</dbReference>
<sequence>MTAFGVSAMPRARDFFTLGRDWFATVSHFLVFRLARVTEVASAAGKTRRSTRDPLGSRFLIWAHTCSTRVAHRPSRNPGWWWAARDTVRRCATLLEPVREDRASG</sequence>
<keyword evidence="2" id="KW-1185">Reference proteome</keyword>
<evidence type="ECO:0000313" key="1">
    <source>
        <dbReference type="EMBL" id="GAA5047636.1"/>
    </source>
</evidence>
<dbReference type="EMBL" id="BAABKC010000018">
    <property type="protein sequence ID" value="GAA5047636.1"/>
    <property type="molecule type" value="Genomic_DNA"/>
</dbReference>
<accession>A0ABP9K0W2</accession>
<reference evidence="2" key="1">
    <citation type="journal article" date="2019" name="Int. J. Syst. Evol. Microbiol.">
        <title>The Global Catalogue of Microorganisms (GCM) 10K type strain sequencing project: providing services to taxonomists for standard genome sequencing and annotation.</title>
        <authorList>
            <consortium name="The Broad Institute Genomics Platform"/>
            <consortium name="The Broad Institute Genome Sequencing Center for Infectious Disease"/>
            <person name="Wu L."/>
            <person name="Ma J."/>
        </authorList>
    </citation>
    <scope>NUCLEOTIDE SEQUENCE [LARGE SCALE GENOMIC DNA]</scope>
    <source>
        <strain evidence="2">JCM 18410</strain>
    </source>
</reference>
<organism evidence="1 2">
    <name type="scientific">Streptomyces similanensis</name>
    <dbReference type="NCBI Taxonomy" id="1274988"/>
    <lineage>
        <taxon>Bacteria</taxon>
        <taxon>Bacillati</taxon>
        <taxon>Actinomycetota</taxon>
        <taxon>Actinomycetes</taxon>
        <taxon>Kitasatosporales</taxon>
        <taxon>Streptomycetaceae</taxon>
        <taxon>Streptomyces</taxon>
    </lineage>
</organism>
<proteinExistence type="predicted"/>
<protein>
    <submittedName>
        <fullName evidence="1">Uncharacterized protein</fullName>
    </submittedName>
</protein>
<name>A0ABP9K0W2_9ACTN</name>